<dbReference type="Pfam" id="PF06985">
    <property type="entry name" value="HET"/>
    <property type="match status" value="1"/>
</dbReference>
<proteinExistence type="predicted"/>
<dbReference type="InterPro" id="IPR010730">
    <property type="entry name" value="HET"/>
</dbReference>
<feature type="compositionally biased region" description="Polar residues" evidence="1">
    <location>
        <begin position="541"/>
        <end position="550"/>
    </location>
</feature>
<evidence type="ECO:0000313" key="4">
    <source>
        <dbReference type="Proteomes" id="UP000799537"/>
    </source>
</evidence>
<reference evidence="3" key="1">
    <citation type="journal article" date="2020" name="Stud. Mycol.">
        <title>101 Dothideomycetes genomes: a test case for predicting lifestyles and emergence of pathogens.</title>
        <authorList>
            <person name="Haridas S."/>
            <person name="Albert R."/>
            <person name="Binder M."/>
            <person name="Bloem J."/>
            <person name="Labutti K."/>
            <person name="Salamov A."/>
            <person name="Andreopoulos B."/>
            <person name="Baker S."/>
            <person name="Barry K."/>
            <person name="Bills G."/>
            <person name="Bluhm B."/>
            <person name="Cannon C."/>
            <person name="Castanera R."/>
            <person name="Culley D."/>
            <person name="Daum C."/>
            <person name="Ezra D."/>
            <person name="Gonzalez J."/>
            <person name="Henrissat B."/>
            <person name="Kuo A."/>
            <person name="Liang C."/>
            <person name="Lipzen A."/>
            <person name="Lutzoni F."/>
            <person name="Magnuson J."/>
            <person name="Mondo S."/>
            <person name="Nolan M."/>
            <person name="Ohm R."/>
            <person name="Pangilinan J."/>
            <person name="Park H.-J."/>
            <person name="Ramirez L."/>
            <person name="Alfaro M."/>
            <person name="Sun H."/>
            <person name="Tritt A."/>
            <person name="Yoshinaga Y."/>
            <person name="Zwiers L.-H."/>
            <person name="Turgeon B."/>
            <person name="Goodwin S."/>
            <person name="Spatafora J."/>
            <person name="Crous P."/>
            <person name="Grigoriev I."/>
        </authorList>
    </citation>
    <scope>NUCLEOTIDE SEQUENCE</scope>
    <source>
        <strain evidence="3">ATCC 36951</strain>
    </source>
</reference>
<keyword evidence="4" id="KW-1185">Reference proteome</keyword>
<evidence type="ECO:0000313" key="3">
    <source>
        <dbReference type="EMBL" id="KAF2174182.1"/>
    </source>
</evidence>
<gene>
    <name evidence="3" type="ORF">M409DRAFT_16452</name>
</gene>
<evidence type="ECO:0000259" key="2">
    <source>
        <dbReference type="Pfam" id="PF06985"/>
    </source>
</evidence>
<organism evidence="3 4">
    <name type="scientific">Zasmidium cellare ATCC 36951</name>
    <dbReference type="NCBI Taxonomy" id="1080233"/>
    <lineage>
        <taxon>Eukaryota</taxon>
        <taxon>Fungi</taxon>
        <taxon>Dikarya</taxon>
        <taxon>Ascomycota</taxon>
        <taxon>Pezizomycotina</taxon>
        <taxon>Dothideomycetes</taxon>
        <taxon>Dothideomycetidae</taxon>
        <taxon>Mycosphaerellales</taxon>
        <taxon>Mycosphaerellaceae</taxon>
        <taxon>Zasmidium</taxon>
    </lineage>
</organism>
<feature type="compositionally biased region" description="Polar residues" evidence="1">
    <location>
        <begin position="559"/>
        <end position="568"/>
    </location>
</feature>
<dbReference type="PANTHER" id="PTHR24148">
    <property type="entry name" value="ANKYRIN REPEAT DOMAIN-CONTAINING PROTEIN 39 HOMOLOG-RELATED"/>
    <property type="match status" value="1"/>
</dbReference>
<dbReference type="InterPro" id="IPR052895">
    <property type="entry name" value="HetReg/Transcr_Mod"/>
</dbReference>
<dbReference type="PANTHER" id="PTHR24148:SF73">
    <property type="entry name" value="HET DOMAIN PROTEIN (AFU_ORTHOLOGUE AFUA_8G01020)"/>
    <property type="match status" value="1"/>
</dbReference>
<protein>
    <recommendedName>
        <fullName evidence="2">Heterokaryon incompatibility domain-containing protein</fullName>
    </recommendedName>
</protein>
<dbReference type="OrthoDB" id="4476201at2759"/>
<dbReference type="EMBL" id="ML993579">
    <property type="protein sequence ID" value="KAF2174182.1"/>
    <property type="molecule type" value="Genomic_DNA"/>
</dbReference>
<dbReference type="RefSeq" id="XP_033675071.1">
    <property type="nucleotide sequence ID" value="XM_033803626.1"/>
</dbReference>
<dbReference type="Proteomes" id="UP000799537">
    <property type="component" value="Unassembled WGS sequence"/>
</dbReference>
<evidence type="ECO:0000256" key="1">
    <source>
        <dbReference type="SAM" id="MobiDB-lite"/>
    </source>
</evidence>
<feature type="region of interest" description="Disordered" evidence="1">
    <location>
        <begin position="658"/>
        <end position="680"/>
    </location>
</feature>
<accession>A0A6A6D7G7</accession>
<feature type="domain" description="Heterokaryon incompatibility" evidence="2">
    <location>
        <begin position="84"/>
        <end position="243"/>
    </location>
</feature>
<name>A0A6A6D7G7_ZASCE</name>
<dbReference type="GeneID" id="54556898"/>
<sequence length="809" mass="90080">MDTDSNKRRPSTKQDAQDHVVLDTKQRPTYAYDGLPTHTSIRLISGLRKELVDGIPLVDTTNGSNFPVVGFSLRTVDLVDSLSYDCLSYTWGRPTRVSESKAIHDSSEELLERDNAPQGFKDEHPFSRLCGRNRSESLWIDSICINQEDVVERSQQVQIMDRIYRNANIVHAWLGEADLFSKVAIYSLSALSKLGEDAADRVRGLHPLHDNSAELGLEQRISTSAIYAFLKRSWFRRAWIVQEAVLAAELVIWCGPIQVSLDVLGLSALFLLRSMWWGFITPEVHSRRETGGFGEGISRILPPSALAKAAASLAVTDGRADLYETDADINSVFDPVYAILQIYDKRITFSKENQGSSKSVAGAYDHPVTSYERIFSSFRLLEATEPKDKVYAFLGLRPAGVSAGPLVPDYRNEKSYQAVYTEAMVYGLQTAGTLDLLAYKEDETRGRDSSLPSWVPDLRNPTLNLIQGASITPWSAAGNVPIHLAFREAHGTFKLLSLRGLLVDEVRNTATWERDDLSCVQELLAEIPRLYPVAKANEIPASTSSHQAASPSLDRDQHSPSNQDPTTQSRVEVLWRTLIADCCQHQHPAPRRYGLAFAKSLRRKMKMLETAVLCGNQREPSGPYKLQLLENAVSSYNHFAQAEMADFAFQVAEVPSAVAEGGSPAEPSRETQSQEPSPQEHLLRPFKSLFPNTLVPAGHISDSTTTHPADLREKESRTRALHEFEVRKSQMLDHRILFTTSTHGYLGLGPRSLRPGDQVWLLAGAKVPHVLRLKGNGRFELVGECYVHGIMHGEAVRGKEKEFVGVELE</sequence>
<dbReference type="AlphaFoldDB" id="A0A6A6D7G7"/>
<feature type="region of interest" description="Disordered" evidence="1">
    <location>
        <begin position="541"/>
        <end position="568"/>
    </location>
</feature>
<dbReference type="Pfam" id="PF26639">
    <property type="entry name" value="Het-6_barrel"/>
    <property type="match status" value="1"/>
</dbReference>